<feature type="region of interest" description="Disordered" evidence="1">
    <location>
        <begin position="1"/>
        <end position="39"/>
    </location>
</feature>
<feature type="compositionally biased region" description="Low complexity" evidence="1">
    <location>
        <begin position="10"/>
        <end position="36"/>
    </location>
</feature>
<evidence type="ECO:0000313" key="2">
    <source>
        <dbReference type="EMBL" id="GFZ02251.1"/>
    </source>
</evidence>
<comment type="caution">
    <text evidence="2">The sequence shown here is derived from an EMBL/GenBank/DDBJ whole genome shotgun (WGS) entry which is preliminary data.</text>
</comment>
<feature type="region of interest" description="Disordered" evidence="1">
    <location>
        <begin position="70"/>
        <end position="91"/>
    </location>
</feature>
<evidence type="ECO:0000313" key="3">
    <source>
        <dbReference type="Proteomes" id="UP000585474"/>
    </source>
</evidence>
<dbReference type="OrthoDB" id="687305at2759"/>
<reference evidence="2 3" key="1">
    <citation type="submission" date="2019-07" db="EMBL/GenBank/DDBJ databases">
        <title>De Novo Assembly of kiwifruit Actinidia rufa.</title>
        <authorList>
            <person name="Sugita-Konishi S."/>
            <person name="Sato K."/>
            <person name="Mori E."/>
            <person name="Abe Y."/>
            <person name="Kisaki G."/>
            <person name="Hamano K."/>
            <person name="Suezawa K."/>
            <person name="Otani M."/>
            <person name="Fukuda T."/>
            <person name="Manabe T."/>
            <person name="Gomi K."/>
            <person name="Tabuchi M."/>
            <person name="Akimitsu K."/>
            <person name="Kataoka I."/>
        </authorList>
    </citation>
    <scope>NUCLEOTIDE SEQUENCE [LARGE SCALE GENOMIC DNA]</scope>
    <source>
        <strain evidence="3">cv. Fuchu</strain>
    </source>
</reference>
<dbReference type="EMBL" id="BJWL01000015">
    <property type="protein sequence ID" value="GFZ02251.1"/>
    <property type="molecule type" value="Genomic_DNA"/>
</dbReference>
<dbReference type="Proteomes" id="UP000585474">
    <property type="component" value="Unassembled WGS sequence"/>
</dbReference>
<name>A0A7J0FU91_9ERIC</name>
<sequence>MWNTTLATPGSRGRGSSNGSRGFLASSSQSSGGSSSRPNECTFCQAPNHRLLTCPIRVCKHCRQRGPSHYRFDCPNNPTRRDTRPQSTTATATAGVSFTISTSPTLIDVSDLLALIQQILLAFGNPSIALSASTGSADGTDSWSPLSSSSTPPYLTDPSIELFPEDVDIPADLPDDTLHVAPLTIVYPVESSSTNPAPPVPPPVHLPSDLLVRRSTRAKYASDLLTRAGLSDCEMDKIGIGNVKTHEEHSRKSELNEIFDLHETNIMTQGELDRLKKSCSFPSGIQIRLPEADETIASTRPGEVAFYEVAFYEVTFQADLSLSIHPTIRRILAYYNICPAQLSNAWQSIYPASPIHPIDAMARPKKTLLGGGTLAMSKGGRIKFFFISGDNWEFAHRQSRELVVSRVPTSWRTLMCSTFSSKRCNELPVLTEVEQEGFDQISGKLEQGQHYPIKDVFFSKSFLYSFGLKSRKMASSGGDNAEEKSVGDTAHVAAEEGESRLSQGDLSRGDHSRDDS</sequence>
<organism evidence="2 3">
    <name type="scientific">Actinidia rufa</name>
    <dbReference type="NCBI Taxonomy" id="165716"/>
    <lineage>
        <taxon>Eukaryota</taxon>
        <taxon>Viridiplantae</taxon>
        <taxon>Streptophyta</taxon>
        <taxon>Embryophyta</taxon>
        <taxon>Tracheophyta</taxon>
        <taxon>Spermatophyta</taxon>
        <taxon>Magnoliopsida</taxon>
        <taxon>eudicotyledons</taxon>
        <taxon>Gunneridae</taxon>
        <taxon>Pentapetalae</taxon>
        <taxon>asterids</taxon>
        <taxon>Ericales</taxon>
        <taxon>Actinidiaceae</taxon>
        <taxon>Actinidia</taxon>
    </lineage>
</organism>
<protein>
    <submittedName>
        <fullName evidence="2">Uncharacterized protein</fullName>
    </submittedName>
</protein>
<feature type="region of interest" description="Disordered" evidence="1">
    <location>
        <begin position="473"/>
        <end position="516"/>
    </location>
</feature>
<proteinExistence type="predicted"/>
<evidence type="ECO:0000256" key="1">
    <source>
        <dbReference type="SAM" id="MobiDB-lite"/>
    </source>
</evidence>
<keyword evidence="3" id="KW-1185">Reference proteome</keyword>
<feature type="compositionally biased region" description="Basic and acidic residues" evidence="1">
    <location>
        <begin position="507"/>
        <end position="516"/>
    </location>
</feature>
<gene>
    <name evidence="2" type="ORF">Acr_15g0008590</name>
</gene>
<dbReference type="AlphaFoldDB" id="A0A7J0FU91"/>
<accession>A0A7J0FU91</accession>